<accession>A0A6C0HGI8</accession>
<sequence length="98" mass="11282">MSLTQVKRCLDILTEYPAIKNYIINFNERPGGFSYTIEKDATKAQLQQQMNTLLDDGSHSGASWSFMLRYIQAILNGTVPYEDFLEDLNNENKKIMLN</sequence>
<reference evidence="1" key="1">
    <citation type="journal article" date="2020" name="Nature">
        <title>Giant virus diversity and host interactions through global metagenomics.</title>
        <authorList>
            <person name="Schulz F."/>
            <person name="Roux S."/>
            <person name="Paez-Espino D."/>
            <person name="Jungbluth S."/>
            <person name="Walsh D.A."/>
            <person name="Denef V.J."/>
            <person name="McMahon K.D."/>
            <person name="Konstantinidis K.T."/>
            <person name="Eloe-Fadrosh E.A."/>
            <person name="Kyrpides N.C."/>
            <person name="Woyke T."/>
        </authorList>
    </citation>
    <scope>NUCLEOTIDE SEQUENCE</scope>
    <source>
        <strain evidence="1">GVMAG-M-3300023184-101</strain>
    </source>
</reference>
<evidence type="ECO:0000313" key="1">
    <source>
        <dbReference type="EMBL" id="QHT79574.1"/>
    </source>
</evidence>
<dbReference type="EMBL" id="MN739950">
    <property type="protein sequence ID" value="QHT79574.1"/>
    <property type="molecule type" value="Genomic_DNA"/>
</dbReference>
<organism evidence="1">
    <name type="scientific">viral metagenome</name>
    <dbReference type="NCBI Taxonomy" id="1070528"/>
    <lineage>
        <taxon>unclassified sequences</taxon>
        <taxon>metagenomes</taxon>
        <taxon>organismal metagenomes</taxon>
    </lineage>
</organism>
<proteinExistence type="predicted"/>
<protein>
    <submittedName>
        <fullName evidence="1">Uncharacterized protein</fullName>
    </submittedName>
</protein>
<name>A0A6C0HGI8_9ZZZZ</name>
<dbReference type="AlphaFoldDB" id="A0A6C0HGI8"/>